<gene>
    <name evidence="2" type="ORF">SAMN05444487_10696</name>
</gene>
<dbReference type="InterPro" id="IPR014957">
    <property type="entry name" value="IDEAL_dom"/>
</dbReference>
<evidence type="ECO:0000313" key="2">
    <source>
        <dbReference type="EMBL" id="SDW78650.1"/>
    </source>
</evidence>
<dbReference type="AlphaFoldDB" id="A0A1H2WDI5"/>
<sequence length="113" mass="12825">METLLNPPLNTGDWVQGKTENDELFQGYVESIDTQRGIVHVRVIQSDNNDVLGKLFSSPMDRIRRLNQGPLDQEGYLLNLIDLALATRDKTWFMELTDLLNQLEHGTKTVNAA</sequence>
<organism evidence="2 3">
    <name type="scientific">Marininema mesophilum</name>
    <dbReference type="NCBI Taxonomy" id="1048340"/>
    <lineage>
        <taxon>Bacteria</taxon>
        <taxon>Bacillati</taxon>
        <taxon>Bacillota</taxon>
        <taxon>Bacilli</taxon>
        <taxon>Bacillales</taxon>
        <taxon>Thermoactinomycetaceae</taxon>
        <taxon>Marininema</taxon>
    </lineage>
</organism>
<keyword evidence="3" id="KW-1185">Reference proteome</keyword>
<evidence type="ECO:0000259" key="1">
    <source>
        <dbReference type="Pfam" id="PF08858"/>
    </source>
</evidence>
<proteinExistence type="predicted"/>
<reference evidence="2 3" key="1">
    <citation type="submission" date="2016-10" db="EMBL/GenBank/DDBJ databases">
        <authorList>
            <person name="de Groot N.N."/>
        </authorList>
    </citation>
    <scope>NUCLEOTIDE SEQUENCE [LARGE SCALE GENOMIC DNA]</scope>
    <source>
        <strain evidence="2 3">DSM 45610</strain>
    </source>
</reference>
<dbReference type="InterPro" id="IPR027393">
    <property type="entry name" value="Virus_scaffolding_prot_C"/>
</dbReference>
<dbReference type="Pfam" id="PF08858">
    <property type="entry name" value="IDEAL"/>
    <property type="match status" value="1"/>
</dbReference>
<feature type="domain" description="IDEAL" evidence="1">
    <location>
        <begin position="75"/>
        <end position="98"/>
    </location>
</feature>
<dbReference type="RefSeq" id="WP_091738617.1">
    <property type="nucleotide sequence ID" value="NZ_FNNQ01000006.1"/>
</dbReference>
<dbReference type="OrthoDB" id="2427704at2"/>
<protein>
    <submittedName>
        <fullName evidence="2">IDEAL domain-containing protein</fullName>
    </submittedName>
</protein>
<evidence type="ECO:0000313" key="3">
    <source>
        <dbReference type="Proteomes" id="UP000198534"/>
    </source>
</evidence>
<dbReference type="EMBL" id="FNNQ01000006">
    <property type="protein sequence ID" value="SDW78650.1"/>
    <property type="molecule type" value="Genomic_DNA"/>
</dbReference>
<name>A0A1H2WDI5_9BACL</name>
<dbReference type="Gene3D" id="4.10.810.10">
    <property type="entry name" value="Virus Scaffolding Protein, Chain A"/>
    <property type="match status" value="1"/>
</dbReference>
<accession>A0A1H2WDI5</accession>
<dbReference type="Proteomes" id="UP000198534">
    <property type="component" value="Unassembled WGS sequence"/>
</dbReference>
<dbReference type="STRING" id="1048340.SAMN05444487_10696"/>